<dbReference type="EnsemblMetazoa" id="XM_028272157.2">
    <property type="protein sequence ID" value="XP_028127958.1"/>
    <property type="gene ID" value="LOC114324353"/>
</dbReference>
<dbReference type="KEGG" id="dvv:114324353"/>
<organism evidence="4">
    <name type="scientific">Diabrotica virgifera virgifera</name>
    <name type="common">western corn rootworm</name>
    <dbReference type="NCBI Taxonomy" id="50390"/>
    <lineage>
        <taxon>Eukaryota</taxon>
        <taxon>Metazoa</taxon>
        <taxon>Ecdysozoa</taxon>
        <taxon>Arthropoda</taxon>
        <taxon>Hexapoda</taxon>
        <taxon>Insecta</taxon>
        <taxon>Pterygota</taxon>
        <taxon>Neoptera</taxon>
        <taxon>Endopterygota</taxon>
        <taxon>Coleoptera</taxon>
        <taxon>Polyphaga</taxon>
        <taxon>Cucujiformia</taxon>
        <taxon>Chrysomeloidea</taxon>
        <taxon>Chrysomelidae</taxon>
        <taxon>Galerucinae</taxon>
        <taxon>Diabroticina</taxon>
        <taxon>Diabroticites</taxon>
        <taxon>Diabrotica</taxon>
    </lineage>
</organism>
<reference evidence="4" key="1">
    <citation type="submission" date="2025-04" db="UniProtKB">
        <authorList>
            <consortium name="RefSeq"/>
        </authorList>
    </citation>
    <scope>IDENTIFICATION</scope>
    <source>
        <tissue evidence="4">Whole insect</tissue>
    </source>
</reference>
<evidence type="ECO:0000313" key="3">
    <source>
        <dbReference type="Proteomes" id="UP001652700"/>
    </source>
</evidence>
<dbReference type="GeneID" id="114324353"/>
<proteinExistence type="predicted"/>
<evidence type="ECO:0000256" key="1">
    <source>
        <dbReference type="SAM" id="Phobius"/>
    </source>
</evidence>
<dbReference type="InParanoid" id="A0A6P7F218"/>
<sequence length="86" mass="9624">MEPATFVMISPFEDFLYLFNSVLLGESSVEDIILLVGTLVAFVAFILWCCFPVTRKESPVPGLQPLDKNAKDEGKYNQLTSDYIST</sequence>
<gene>
    <name evidence="4" type="primary">LOC114324353</name>
</gene>
<dbReference type="AlphaFoldDB" id="A0A6P7F218"/>
<reference evidence="2" key="2">
    <citation type="submission" date="2025-05" db="UniProtKB">
        <authorList>
            <consortium name="EnsemblMetazoa"/>
        </authorList>
    </citation>
    <scope>IDENTIFICATION</scope>
</reference>
<keyword evidence="1" id="KW-1133">Transmembrane helix</keyword>
<feature type="transmembrane region" description="Helical" evidence="1">
    <location>
        <begin position="32"/>
        <end position="51"/>
    </location>
</feature>
<keyword evidence="1" id="KW-0812">Transmembrane</keyword>
<name>A0A6P7F218_DIAVI</name>
<dbReference type="OrthoDB" id="6344485at2759"/>
<evidence type="ECO:0000313" key="4">
    <source>
        <dbReference type="RefSeq" id="XP_028127958.1"/>
    </source>
</evidence>
<evidence type="ECO:0000313" key="2">
    <source>
        <dbReference type="EnsemblMetazoa" id="XP_028127958.1"/>
    </source>
</evidence>
<keyword evidence="3" id="KW-1185">Reference proteome</keyword>
<keyword evidence="1" id="KW-0472">Membrane</keyword>
<dbReference type="Proteomes" id="UP001652700">
    <property type="component" value="Unplaced"/>
</dbReference>
<protein>
    <submittedName>
        <fullName evidence="4">Uncharacterized protein LOC114324353</fullName>
    </submittedName>
</protein>
<dbReference type="RefSeq" id="XP_028127958.1">
    <property type="nucleotide sequence ID" value="XM_028272157.1"/>
</dbReference>
<accession>A0A6P7F218</accession>